<sequence>MSTRVEPKEGQKTGAPQIQWKPSPGSTTCEKGWVGKRLLFSIIDEKFKLTLHHRLPGRDGLPMDSERFDVNDSTTTTQVRAKAHARATAIWLEFLRDVAMPQA</sequence>
<evidence type="ECO:0000313" key="3">
    <source>
        <dbReference type="Proteomes" id="UP000579153"/>
    </source>
</evidence>
<keyword evidence="3" id="KW-1185">Reference proteome</keyword>
<name>A0A7W9FZJ8_9ACTN</name>
<feature type="region of interest" description="Disordered" evidence="1">
    <location>
        <begin position="1"/>
        <end position="26"/>
    </location>
</feature>
<reference evidence="2 3" key="1">
    <citation type="submission" date="2020-08" db="EMBL/GenBank/DDBJ databases">
        <title>Sequencing the genomes of 1000 actinobacteria strains.</title>
        <authorList>
            <person name="Klenk H.-P."/>
        </authorList>
    </citation>
    <scope>NUCLEOTIDE SEQUENCE [LARGE SCALE GENOMIC DNA]</scope>
    <source>
        <strain evidence="2 3">DSM 45507</strain>
    </source>
</reference>
<dbReference type="RefSeq" id="WP_185068274.1">
    <property type="nucleotide sequence ID" value="NZ_JACHMB010000001.1"/>
</dbReference>
<organism evidence="2 3">
    <name type="scientific">Nonomuraea jabiensis</name>
    <dbReference type="NCBI Taxonomy" id="882448"/>
    <lineage>
        <taxon>Bacteria</taxon>
        <taxon>Bacillati</taxon>
        <taxon>Actinomycetota</taxon>
        <taxon>Actinomycetes</taxon>
        <taxon>Streptosporangiales</taxon>
        <taxon>Streptosporangiaceae</taxon>
        <taxon>Nonomuraea</taxon>
    </lineage>
</organism>
<dbReference type="EMBL" id="JACHMB010000001">
    <property type="protein sequence ID" value="MBB5774421.1"/>
    <property type="molecule type" value="Genomic_DNA"/>
</dbReference>
<feature type="compositionally biased region" description="Basic and acidic residues" evidence="1">
    <location>
        <begin position="1"/>
        <end position="11"/>
    </location>
</feature>
<evidence type="ECO:0000256" key="1">
    <source>
        <dbReference type="SAM" id="MobiDB-lite"/>
    </source>
</evidence>
<protein>
    <submittedName>
        <fullName evidence="2">Uncharacterized protein</fullName>
    </submittedName>
</protein>
<proteinExistence type="predicted"/>
<accession>A0A7W9FZJ8</accession>
<dbReference type="AlphaFoldDB" id="A0A7W9FZJ8"/>
<comment type="caution">
    <text evidence="2">The sequence shown here is derived from an EMBL/GenBank/DDBJ whole genome shotgun (WGS) entry which is preliminary data.</text>
</comment>
<evidence type="ECO:0000313" key="2">
    <source>
        <dbReference type="EMBL" id="MBB5774421.1"/>
    </source>
</evidence>
<dbReference type="Proteomes" id="UP000579153">
    <property type="component" value="Unassembled WGS sequence"/>
</dbReference>
<gene>
    <name evidence="2" type="ORF">HD596_001177</name>
</gene>